<dbReference type="EMBL" id="JAUESC010000384">
    <property type="protein sequence ID" value="KAK0582641.1"/>
    <property type="molecule type" value="Genomic_DNA"/>
</dbReference>
<sequence length="149" mass="16911">MSNSKSRSNMMKPEQLSDLKRSLQSRHLQRSSRTIIQIGRLTGYLLLSTGKNIRGGPTLAGTSNNSRKNHARKIPRLTTDHDVLRVFKGSQEYPRSTQIIFTEDDAYNTVQPYDDPMVITVQIANYWVHRILIDTGSSQTSCSKDSWKA</sequence>
<evidence type="ECO:0000256" key="1">
    <source>
        <dbReference type="SAM" id="MobiDB-lite"/>
    </source>
</evidence>
<keyword evidence="3" id="KW-1185">Reference proteome</keyword>
<dbReference type="AlphaFoldDB" id="A0AA39VK58"/>
<accession>A0AA39VK58</accession>
<comment type="caution">
    <text evidence="2">The sequence shown here is derived from an EMBL/GenBank/DDBJ whole genome shotgun (WGS) entry which is preliminary data.</text>
</comment>
<feature type="region of interest" description="Disordered" evidence="1">
    <location>
        <begin position="1"/>
        <end position="24"/>
    </location>
</feature>
<proteinExistence type="predicted"/>
<organism evidence="2 3">
    <name type="scientific">Acer saccharum</name>
    <name type="common">Sugar maple</name>
    <dbReference type="NCBI Taxonomy" id="4024"/>
    <lineage>
        <taxon>Eukaryota</taxon>
        <taxon>Viridiplantae</taxon>
        <taxon>Streptophyta</taxon>
        <taxon>Embryophyta</taxon>
        <taxon>Tracheophyta</taxon>
        <taxon>Spermatophyta</taxon>
        <taxon>Magnoliopsida</taxon>
        <taxon>eudicotyledons</taxon>
        <taxon>Gunneridae</taxon>
        <taxon>Pentapetalae</taxon>
        <taxon>rosids</taxon>
        <taxon>malvids</taxon>
        <taxon>Sapindales</taxon>
        <taxon>Sapindaceae</taxon>
        <taxon>Hippocastanoideae</taxon>
        <taxon>Acereae</taxon>
        <taxon>Acer</taxon>
    </lineage>
</organism>
<protein>
    <submittedName>
        <fullName evidence="2">Uncharacterized protein</fullName>
    </submittedName>
</protein>
<reference evidence="2" key="2">
    <citation type="submission" date="2023-06" db="EMBL/GenBank/DDBJ databases">
        <authorList>
            <person name="Swenson N.G."/>
            <person name="Wegrzyn J.L."/>
            <person name="Mcevoy S.L."/>
        </authorList>
    </citation>
    <scope>NUCLEOTIDE SEQUENCE</scope>
    <source>
        <strain evidence="2">NS2018</strain>
        <tissue evidence="2">Leaf</tissue>
    </source>
</reference>
<reference evidence="2" key="1">
    <citation type="journal article" date="2022" name="Plant J.">
        <title>Strategies of tolerance reflected in two North American maple genomes.</title>
        <authorList>
            <person name="McEvoy S.L."/>
            <person name="Sezen U.U."/>
            <person name="Trouern-Trend A."/>
            <person name="McMahon S.M."/>
            <person name="Schaberg P.G."/>
            <person name="Yang J."/>
            <person name="Wegrzyn J.L."/>
            <person name="Swenson N.G."/>
        </authorList>
    </citation>
    <scope>NUCLEOTIDE SEQUENCE</scope>
    <source>
        <strain evidence="2">NS2018</strain>
    </source>
</reference>
<dbReference type="Proteomes" id="UP001168877">
    <property type="component" value="Unassembled WGS sequence"/>
</dbReference>
<evidence type="ECO:0000313" key="3">
    <source>
        <dbReference type="Proteomes" id="UP001168877"/>
    </source>
</evidence>
<name>A0AA39VK58_ACESA</name>
<gene>
    <name evidence="2" type="ORF">LWI29_028055</name>
</gene>
<evidence type="ECO:0000313" key="2">
    <source>
        <dbReference type="EMBL" id="KAK0582641.1"/>
    </source>
</evidence>
<feature type="compositionally biased region" description="Low complexity" evidence="1">
    <location>
        <begin position="1"/>
        <end position="12"/>
    </location>
</feature>